<evidence type="ECO:0000256" key="9">
    <source>
        <dbReference type="ARBA" id="ARBA00078114"/>
    </source>
</evidence>
<protein>
    <recommendedName>
        <fullName evidence="9">Oligopeptide transporter 1</fullName>
    </recommendedName>
</protein>
<dbReference type="InterPro" id="IPR018456">
    <property type="entry name" value="PTR2_symporter_CS"/>
</dbReference>
<gene>
    <name evidence="12" type="ORF">QE152_g6872</name>
</gene>
<feature type="transmembrane region" description="Helical" evidence="11">
    <location>
        <begin position="148"/>
        <end position="168"/>
    </location>
</feature>
<dbReference type="GO" id="GO:0015031">
    <property type="term" value="P:protein transport"/>
    <property type="evidence" value="ECO:0007669"/>
    <property type="project" value="UniProtKB-KW"/>
</dbReference>
<evidence type="ECO:0000256" key="7">
    <source>
        <dbReference type="ARBA" id="ARBA00022989"/>
    </source>
</evidence>
<evidence type="ECO:0000256" key="6">
    <source>
        <dbReference type="ARBA" id="ARBA00022927"/>
    </source>
</evidence>
<feature type="transmembrane region" description="Helical" evidence="11">
    <location>
        <begin position="104"/>
        <end position="128"/>
    </location>
</feature>
<comment type="similarity">
    <text evidence="2 10">Belongs to the major facilitator superfamily. Proton-dependent oligopeptide transporter (POT/PTR) (TC 2.A.17) family.</text>
</comment>
<dbReference type="GO" id="GO:0022857">
    <property type="term" value="F:transmembrane transporter activity"/>
    <property type="evidence" value="ECO:0007669"/>
    <property type="project" value="InterPro"/>
</dbReference>
<feature type="transmembrane region" description="Helical" evidence="11">
    <location>
        <begin position="257"/>
        <end position="275"/>
    </location>
</feature>
<evidence type="ECO:0000256" key="3">
    <source>
        <dbReference type="ARBA" id="ARBA00022448"/>
    </source>
</evidence>
<dbReference type="Pfam" id="PF00854">
    <property type="entry name" value="PTR2"/>
    <property type="match status" value="2"/>
</dbReference>
<organism evidence="12 13">
    <name type="scientific">Popillia japonica</name>
    <name type="common">Japanese beetle</name>
    <dbReference type="NCBI Taxonomy" id="7064"/>
    <lineage>
        <taxon>Eukaryota</taxon>
        <taxon>Metazoa</taxon>
        <taxon>Ecdysozoa</taxon>
        <taxon>Arthropoda</taxon>
        <taxon>Hexapoda</taxon>
        <taxon>Insecta</taxon>
        <taxon>Pterygota</taxon>
        <taxon>Neoptera</taxon>
        <taxon>Endopterygota</taxon>
        <taxon>Coleoptera</taxon>
        <taxon>Polyphaga</taxon>
        <taxon>Scarabaeiformia</taxon>
        <taxon>Scarabaeidae</taxon>
        <taxon>Rutelinae</taxon>
        <taxon>Popillia</taxon>
    </lineage>
</organism>
<keyword evidence="5" id="KW-0571">Peptide transport</keyword>
<keyword evidence="4 10" id="KW-0812">Transmembrane</keyword>
<dbReference type="PROSITE" id="PS01023">
    <property type="entry name" value="PTR2_2"/>
    <property type="match status" value="1"/>
</dbReference>
<keyword evidence="13" id="KW-1185">Reference proteome</keyword>
<dbReference type="AlphaFoldDB" id="A0AAW1MDC1"/>
<dbReference type="SUPFAM" id="SSF103473">
    <property type="entry name" value="MFS general substrate transporter"/>
    <property type="match status" value="1"/>
</dbReference>
<comment type="caution">
    <text evidence="12">The sequence shown here is derived from an EMBL/GenBank/DDBJ whole genome shotgun (WGS) entry which is preliminary data.</text>
</comment>
<evidence type="ECO:0000256" key="2">
    <source>
        <dbReference type="ARBA" id="ARBA00005982"/>
    </source>
</evidence>
<feature type="transmembrane region" description="Helical" evidence="11">
    <location>
        <begin position="77"/>
        <end position="98"/>
    </location>
</feature>
<feature type="transmembrane region" description="Helical" evidence="11">
    <location>
        <begin position="339"/>
        <end position="360"/>
    </location>
</feature>
<dbReference type="InterPro" id="IPR036259">
    <property type="entry name" value="MFS_trans_sf"/>
</dbReference>
<feature type="transmembrane region" description="Helical" evidence="11">
    <location>
        <begin position="590"/>
        <end position="609"/>
    </location>
</feature>
<evidence type="ECO:0000256" key="10">
    <source>
        <dbReference type="RuleBase" id="RU003755"/>
    </source>
</evidence>
<dbReference type="InterPro" id="IPR000109">
    <property type="entry name" value="POT_fam"/>
</dbReference>
<evidence type="ECO:0000313" key="13">
    <source>
        <dbReference type="Proteomes" id="UP001458880"/>
    </source>
</evidence>
<reference evidence="12 13" key="1">
    <citation type="journal article" date="2024" name="BMC Genomics">
        <title>De novo assembly and annotation of Popillia japonica's genome with initial clues to its potential as an invasive pest.</title>
        <authorList>
            <person name="Cucini C."/>
            <person name="Boschi S."/>
            <person name="Funari R."/>
            <person name="Cardaioli E."/>
            <person name="Iannotti N."/>
            <person name="Marturano G."/>
            <person name="Paoli F."/>
            <person name="Bruttini M."/>
            <person name="Carapelli A."/>
            <person name="Frati F."/>
            <person name="Nardi F."/>
        </authorList>
    </citation>
    <scope>NUCLEOTIDE SEQUENCE [LARGE SCALE GENOMIC DNA]</scope>
    <source>
        <strain evidence="12">DMR45628</strain>
    </source>
</reference>
<proteinExistence type="inferred from homology"/>
<keyword evidence="8 11" id="KW-0472">Membrane</keyword>
<feature type="transmembrane region" description="Helical" evidence="11">
    <location>
        <begin position="47"/>
        <end position="65"/>
    </location>
</feature>
<dbReference type="PANTHER" id="PTHR11654">
    <property type="entry name" value="OLIGOPEPTIDE TRANSPORTER-RELATED"/>
    <property type="match status" value="1"/>
</dbReference>
<feature type="transmembrane region" description="Helical" evidence="11">
    <location>
        <begin position="180"/>
        <end position="201"/>
    </location>
</feature>
<evidence type="ECO:0000256" key="4">
    <source>
        <dbReference type="ARBA" id="ARBA00022692"/>
    </source>
</evidence>
<name>A0AAW1MDC1_POPJA</name>
<keyword evidence="6" id="KW-0653">Protein transport</keyword>
<evidence type="ECO:0000256" key="1">
    <source>
        <dbReference type="ARBA" id="ARBA00004141"/>
    </source>
</evidence>
<accession>A0AAW1MDC1</accession>
<dbReference type="Proteomes" id="UP001458880">
    <property type="component" value="Unassembled WGS sequence"/>
</dbReference>
<evidence type="ECO:0000313" key="12">
    <source>
        <dbReference type="EMBL" id="KAK9745535.1"/>
    </source>
</evidence>
<keyword evidence="3 10" id="KW-0813">Transport</keyword>
<comment type="subcellular location">
    <subcellularLocation>
        <location evidence="1 10">Membrane</location>
        <topology evidence="1 10">Multi-pass membrane protein</topology>
    </subcellularLocation>
</comment>
<evidence type="ECO:0000256" key="11">
    <source>
        <dbReference type="SAM" id="Phobius"/>
    </source>
</evidence>
<dbReference type="GO" id="GO:0006857">
    <property type="term" value="P:oligopeptide transport"/>
    <property type="evidence" value="ECO:0007669"/>
    <property type="project" value="InterPro"/>
</dbReference>
<feature type="transmembrane region" description="Helical" evidence="11">
    <location>
        <begin position="651"/>
        <end position="670"/>
    </location>
</feature>
<dbReference type="GO" id="GO:0016020">
    <property type="term" value="C:membrane"/>
    <property type="evidence" value="ECO:0007669"/>
    <property type="project" value="UniProtKB-SubCell"/>
</dbReference>
<evidence type="ECO:0000256" key="5">
    <source>
        <dbReference type="ARBA" id="ARBA00022856"/>
    </source>
</evidence>
<feature type="transmembrane region" description="Helical" evidence="11">
    <location>
        <begin position="309"/>
        <end position="327"/>
    </location>
</feature>
<feature type="transmembrane region" description="Helical" evidence="11">
    <location>
        <begin position="621"/>
        <end position="639"/>
    </location>
</feature>
<evidence type="ECO:0000256" key="8">
    <source>
        <dbReference type="ARBA" id="ARBA00023136"/>
    </source>
</evidence>
<dbReference type="EMBL" id="JASPKY010000048">
    <property type="protein sequence ID" value="KAK9745535.1"/>
    <property type="molecule type" value="Genomic_DNA"/>
</dbReference>
<dbReference type="FunFam" id="1.20.1250.20:FF:000049">
    <property type="entry name" value="Solute carrier family 15 member 2"/>
    <property type="match status" value="1"/>
</dbReference>
<sequence length="765" mass="86377">METYMPVSIVCIIATEFCERFSFCGLRTILSLYLRNELRLSENSATTVYHVFIMICYILPILGAICADSGMGRYRTVFYFSVIYLVGNVIMVFAAIPATDFSPILMTVIGLTLISVGTGGSKPCLAAFGGDQFRLPQQRDQLQQFFSLFYFSINLGGFVGMIITPIMRKSVTCFGDDTCYALGFGFPAVLILLSILIFIMGQHWYRMKSPKDNVVLQFVRCTCYALYRSIREGNHKEHWLDKARDKFDLKLVGDMKIVFAVLFLYTPLPLFWSLFDQQGSRWTFQASRMNDKFLGIQILPDQMQVVNPALVLIFIPFFDKIIYPYLGRMQFLENPLHRMAVGGLIAGFAFLSAGILELILQLNYPPLPGRHNAATNFINTLPCDIVIHSPFAPVLRLNSSARFVFGDIVAHGSTMYNVTITTDDKVCGCIPLTRHLYGLKVLAVECQTDTILIGVNKFNEISDYITDPVDYRVSLNERPRVRIDFITASDALKNVSVSLKSMKGLIDTYYLGLRPEHLSVSQYIELPNGAYECIVSSNEIPILEKNYIHLALGGVYALVIRERNGKIEFFNLYTILPPNSVSIMWLVPQYFLISVAEIMFGIAGLEFSFTQAPKSMKTVTVAAWYLSVAFGNLIVIMVTELNLFKNQAFEFFFFAILIVADMMLFVLMAARYKFVQLEADSSVAMLEDTPLLSHDSMLQAKPSYKSTQKLGFGSFGGRTSGVLDWSRPTFNSCGEVVPRWEQNQKIPVWPSVTVRMTEKKTRKLL</sequence>
<dbReference type="Gene3D" id="1.20.1250.20">
    <property type="entry name" value="MFS general substrate transporter like domains"/>
    <property type="match status" value="2"/>
</dbReference>
<keyword evidence="7 11" id="KW-1133">Transmembrane helix</keyword>